<sequence length="175" mass="18503">MHRTDHTRLWTTRPETSSDIAAVHAVNAAAFETRAEADLVDALREDPAAWLPGLSFVAEAADGSVAAHALLTRCLVGGAPALALAPVATAPEWQRRGAGQAVVRAALDAARARAESLVLVLGHPEYYPRFGFVPASRYGIRPGFEVPDEAMMALVLDDSGPVPRGTIHYPAAFGV</sequence>
<dbReference type="GO" id="GO:0016747">
    <property type="term" value="F:acyltransferase activity, transferring groups other than amino-acyl groups"/>
    <property type="evidence" value="ECO:0007669"/>
    <property type="project" value="InterPro"/>
</dbReference>
<dbReference type="EMBL" id="CP108313">
    <property type="protein sequence ID" value="WTW67392.1"/>
    <property type="molecule type" value="Genomic_DNA"/>
</dbReference>
<reference evidence="2" key="1">
    <citation type="submission" date="2022-10" db="EMBL/GenBank/DDBJ databases">
        <title>The complete genomes of actinobacterial strains from the NBC collection.</title>
        <authorList>
            <person name="Joergensen T.S."/>
            <person name="Alvarez Arevalo M."/>
            <person name="Sterndorff E.B."/>
            <person name="Faurdal D."/>
            <person name="Vuksanovic O."/>
            <person name="Mourched A.-S."/>
            <person name="Charusanti P."/>
            <person name="Shaw S."/>
            <person name="Blin K."/>
            <person name="Weber T."/>
        </authorList>
    </citation>
    <scope>NUCLEOTIDE SEQUENCE</scope>
    <source>
        <strain evidence="2">NBC_00008</strain>
    </source>
</reference>
<feature type="domain" description="N-acetyltransferase" evidence="1">
    <location>
        <begin position="10"/>
        <end position="157"/>
    </location>
</feature>
<dbReference type="PROSITE" id="PS51186">
    <property type="entry name" value="GNAT"/>
    <property type="match status" value="1"/>
</dbReference>
<evidence type="ECO:0000313" key="2">
    <source>
        <dbReference type="EMBL" id="WTW67392.1"/>
    </source>
</evidence>
<evidence type="ECO:0000259" key="1">
    <source>
        <dbReference type="PROSITE" id="PS51186"/>
    </source>
</evidence>
<dbReference type="InterPro" id="IPR016181">
    <property type="entry name" value="Acyl_CoA_acyltransferase"/>
</dbReference>
<dbReference type="SUPFAM" id="SSF55729">
    <property type="entry name" value="Acyl-CoA N-acyltransferases (Nat)"/>
    <property type="match status" value="1"/>
</dbReference>
<dbReference type="InterPro" id="IPR000182">
    <property type="entry name" value="GNAT_dom"/>
</dbReference>
<accession>A0AAU2VIM6</accession>
<dbReference type="Pfam" id="PF00583">
    <property type="entry name" value="Acetyltransf_1"/>
    <property type="match status" value="1"/>
</dbReference>
<dbReference type="Gene3D" id="3.40.630.30">
    <property type="match status" value="1"/>
</dbReference>
<proteinExistence type="predicted"/>
<organism evidence="2">
    <name type="scientific">Streptomyces sp. NBC_00008</name>
    <dbReference type="NCBI Taxonomy" id="2903610"/>
    <lineage>
        <taxon>Bacteria</taxon>
        <taxon>Bacillati</taxon>
        <taxon>Actinomycetota</taxon>
        <taxon>Actinomycetes</taxon>
        <taxon>Kitasatosporales</taxon>
        <taxon>Streptomycetaceae</taxon>
        <taxon>Streptomyces</taxon>
    </lineage>
</organism>
<dbReference type="AlphaFoldDB" id="A0AAU2VIM6"/>
<gene>
    <name evidence="2" type="ORF">OG398_03410</name>
</gene>
<name>A0AAU2VIM6_9ACTN</name>
<protein>
    <submittedName>
        <fullName evidence="2">N-acetyltransferase</fullName>
    </submittedName>
</protein>